<organism evidence="2 3">
    <name type="scientific">Streptacidiphilus fuscans</name>
    <dbReference type="NCBI Taxonomy" id="2789292"/>
    <lineage>
        <taxon>Bacteria</taxon>
        <taxon>Bacillati</taxon>
        <taxon>Actinomycetota</taxon>
        <taxon>Actinomycetes</taxon>
        <taxon>Kitasatosporales</taxon>
        <taxon>Streptomycetaceae</taxon>
        <taxon>Streptacidiphilus</taxon>
    </lineage>
</organism>
<keyword evidence="1 2" id="KW-0456">Lyase</keyword>
<proteinExistence type="predicted"/>
<reference evidence="2" key="1">
    <citation type="submission" date="2020-11" db="EMBL/GenBank/DDBJ databases">
        <title>Isolation and identification of active actinomycetes.</title>
        <authorList>
            <person name="Yu B."/>
        </authorList>
    </citation>
    <scope>NUCLEOTIDE SEQUENCE</scope>
    <source>
        <strain evidence="2">NEAU-YB345</strain>
    </source>
</reference>
<protein>
    <submittedName>
        <fullName evidence="2">Aromatic amino acid lyase</fullName>
    </submittedName>
</protein>
<dbReference type="Pfam" id="PF00221">
    <property type="entry name" value="Lyase_aromatic"/>
    <property type="match status" value="1"/>
</dbReference>
<dbReference type="PANTHER" id="PTHR10362">
    <property type="entry name" value="HISTIDINE AMMONIA-LYASE"/>
    <property type="match status" value="1"/>
</dbReference>
<dbReference type="InterPro" id="IPR024083">
    <property type="entry name" value="Fumarase/histidase_N"/>
</dbReference>
<gene>
    <name evidence="2" type="ORF">I2501_32580</name>
</gene>
<dbReference type="GO" id="GO:0016841">
    <property type="term" value="F:ammonia-lyase activity"/>
    <property type="evidence" value="ECO:0007669"/>
    <property type="project" value="UniProtKB-ARBA"/>
</dbReference>
<accession>A0A931BCJ1</accession>
<dbReference type="Gene3D" id="1.20.200.10">
    <property type="entry name" value="Fumarase/aspartase (Central domain)"/>
    <property type="match status" value="1"/>
</dbReference>
<name>A0A931BCJ1_9ACTN</name>
<dbReference type="InterPro" id="IPR008948">
    <property type="entry name" value="L-Aspartase-like"/>
</dbReference>
<dbReference type="Gene3D" id="1.10.275.10">
    <property type="entry name" value="Fumarase/aspartase (N-terminal domain)"/>
    <property type="match status" value="1"/>
</dbReference>
<sequence length="508" mass="52623">MTAPHPDALCLDGASLTAAQVTSLARAPRPVHLDPQARARVTAARAAAIEAASRRPVYGHSTGVGANRTTTLDEEGTRAFGLRLLRSHAGGIGPLVPVEQSRAMLAVRLNQLLGAGSAIDGAVVDALAQALTDGHVPEVHALGSLGTADLTALAELGLTLVGEQPWHPGAGLGAPPRPLALTSWDALPLLSSSALTIGQAALAATDLRTLLDRLPLVAALSLTAVRGSLEPYAEAVHARRPHPGGQDVAARMRLLLPRPDWRPALVQDPFGFRCLPQVHGAAMDAWAALDRVLAVELNASAENPLFDGSDYYHHGGFHQAPLALAADQMRLALLGTAQLTTARQGALNEPGFTGLPAFLAEADNGSSGVMITEVAAHSALAELRGAAQPVTLGHTVISRGVEEHASFAATAARRLAEAVDHFRLVLACELVAAVRALRMQGRTAPGEGELAQFHQAAAAVLTPDLADHKLTGDVHTAAALLKSPDLDLDLAIAAPAMASGFDELDELV</sequence>
<keyword evidence="3" id="KW-1185">Reference proteome</keyword>
<dbReference type="AlphaFoldDB" id="A0A931BCJ1"/>
<evidence type="ECO:0000313" key="3">
    <source>
        <dbReference type="Proteomes" id="UP000657385"/>
    </source>
</evidence>
<dbReference type="CDD" id="cd00332">
    <property type="entry name" value="PAL-HAL"/>
    <property type="match status" value="1"/>
</dbReference>
<dbReference type="SUPFAM" id="SSF48557">
    <property type="entry name" value="L-aspartase-like"/>
    <property type="match status" value="1"/>
</dbReference>
<dbReference type="Proteomes" id="UP000657385">
    <property type="component" value="Unassembled WGS sequence"/>
</dbReference>
<dbReference type="RefSeq" id="WP_196197918.1">
    <property type="nucleotide sequence ID" value="NZ_JADPRT010000018.1"/>
</dbReference>
<comment type="caution">
    <text evidence="2">The sequence shown here is derived from an EMBL/GenBank/DDBJ whole genome shotgun (WGS) entry which is preliminary data.</text>
</comment>
<evidence type="ECO:0000313" key="2">
    <source>
        <dbReference type="EMBL" id="MBF9072762.1"/>
    </source>
</evidence>
<dbReference type="EMBL" id="JADPRT010000018">
    <property type="protein sequence ID" value="MBF9072762.1"/>
    <property type="molecule type" value="Genomic_DNA"/>
</dbReference>
<dbReference type="InterPro" id="IPR001106">
    <property type="entry name" value="Aromatic_Lyase"/>
</dbReference>
<evidence type="ECO:0000256" key="1">
    <source>
        <dbReference type="ARBA" id="ARBA00023239"/>
    </source>
</evidence>